<reference evidence="1" key="1">
    <citation type="journal article" date="2014" name="Front. Microbiol.">
        <title>High frequency of phylogenetically diverse reductive dehalogenase-homologous genes in deep subseafloor sedimentary metagenomes.</title>
        <authorList>
            <person name="Kawai M."/>
            <person name="Futagami T."/>
            <person name="Toyoda A."/>
            <person name="Takaki Y."/>
            <person name="Nishi S."/>
            <person name="Hori S."/>
            <person name="Arai W."/>
            <person name="Tsubouchi T."/>
            <person name="Morono Y."/>
            <person name="Uchiyama I."/>
            <person name="Ito T."/>
            <person name="Fujiyama A."/>
            <person name="Inagaki F."/>
            <person name="Takami H."/>
        </authorList>
    </citation>
    <scope>NUCLEOTIDE SEQUENCE</scope>
    <source>
        <strain evidence="1">Expedition CK06-06</strain>
    </source>
</reference>
<accession>X1FR03</accession>
<dbReference type="EMBL" id="BARU01021602">
    <property type="protein sequence ID" value="GAH48096.1"/>
    <property type="molecule type" value="Genomic_DNA"/>
</dbReference>
<dbReference type="AlphaFoldDB" id="X1FR03"/>
<feature type="non-terminal residue" evidence="1">
    <location>
        <position position="72"/>
    </location>
</feature>
<evidence type="ECO:0000313" key="1">
    <source>
        <dbReference type="EMBL" id="GAH48096.1"/>
    </source>
</evidence>
<protein>
    <submittedName>
        <fullName evidence="1">Uncharacterized protein</fullName>
    </submittedName>
</protein>
<comment type="caution">
    <text evidence="1">The sequence shown here is derived from an EMBL/GenBank/DDBJ whole genome shotgun (WGS) entry which is preliminary data.</text>
</comment>
<gene>
    <name evidence="1" type="ORF">S03H2_35341</name>
</gene>
<proteinExistence type="predicted"/>
<sequence>MVENKEKYTQKELEALLKEKLVNLEELEKIGKDSNYFKELSNIALIQLQLELFQESENNYMQCLKYFQLQKD</sequence>
<name>X1FR03_9ZZZZ</name>
<organism evidence="1">
    <name type="scientific">marine sediment metagenome</name>
    <dbReference type="NCBI Taxonomy" id="412755"/>
    <lineage>
        <taxon>unclassified sequences</taxon>
        <taxon>metagenomes</taxon>
        <taxon>ecological metagenomes</taxon>
    </lineage>
</organism>